<feature type="coiled-coil region" evidence="6">
    <location>
        <begin position="7"/>
        <end position="34"/>
    </location>
</feature>
<dbReference type="SUPFAM" id="SSF100950">
    <property type="entry name" value="NagB/RpiA/CoA transferase-like"/>
    <property type="match status" value="1"/>
</dbReference>
<keyword evidence="6" id="KW-0175">Coiled coil</keyword>
<dbReference type="EMBL" id="QGGU01000002">
    <property type="protein sequence ID" value="PWK53731.1"/>
    <property type="molecule type" value="Genomic_DNA"/>
</dbReference>
<dbReference type="InterPro" id="IPR037171">
    <property type="entry name" value="NagB/RpiA_transferase-like"/>
</dbReference>
<comment type="catalytic activity">
    <reaction evidence="5">
        <text>(6S)-5-formyl-5,6,7,8-tetrahydrofolate + ATP = (6R)-5,10-methenyltetrahydrofolate + ADP + phosphate</text>
        <dbReference type="Rhea" id="RHEA:10488"/>
        <dbReference type="ChEBI" id="CHEBI:30616"/>
        <dbReference type="ChEBI" id="CHEBI:43474"/>
        <dbReference type="ChEBI" id="CHEBI:57455"/>
        <dbReference type="ChEBI" id="CHEBI:57457"/>
        <dbReference type="ChEBI" id="CHEBI:456216"/>
        <dbReference type="EC" id="6.3.3.2"/>
    </reaction>
</comment>
<keyword evidence="5" id="KW-0460">Magnesium</keyword>
<keyword evidence="3 4" id="KW-0067">ATP-binding</keyword>
<dbReference type="Proteomes" id="UP000245790">
    <property type="component" value="Unassembled WGS sequence"/>
</dbReference>
<evidence type="ECO:0000313" key="8">
    <source>
        <dbReference type="Proteomes" id="UP000245790"/>
    </source>
</evidence>
<feature type="binding site" evidence="4">
    <location>
        <begin position="14"/>
        <end position="18"/>
    </location>
    <ligand>
        <name>ATP</name>
        <dbReference type="ChEBI" id="CHEBI:30616"/>
    </ligand>
</feature>
<evidence type="ECO:0000313" key="7">
    <source>
        <dbReference type="EMBL" id="PWK53731.1"/>
    </source>
</evidence>
<dbReference type="InterPro" id="IPR002698">
    <property type="entry name" value="FTHF_cligase"/>
</dbReference>
<accession>A0A316FYJ5</accession>
<evidence type="ECO:0000256" key="6">
    <source>
        <dbReference type="SAM" id="Coils"/>
    </source>
</evidence>
<comment type="cofactor">
    <cofactor evidence="5">
        <name>Mg(2+)</name>
        <dbReference type="ChEBI" id="CHEBI:18420"/>
    </cofactor>
</comment>
<comment type="caution">
    <text evidence="7">The sequence shown here is derived from an EMBL/GenBank/DDBJ whole genome shotgun (WGS) entry which is preliminary data.</text>
</comment>
<dbReference type="GO" id="GO:0046872">
    <property type="term" value="F:metal ion binding"/>
    <property type="evidence" value="ECO:0007669"/>
    <property type="project" value="UniProtKB-KW"/>
</dbReference>
<reference evidence="7 8" key="1">
    <citation type="submission" date="2018-05" db="EMBL/GenBank/DDBJ databases">
        <title>Genomic Encyclopedia of Type Strains, Phase IV (KMG-IV): sequencing the most valuable type-strain genomes for metagenomic binning, comparative biology and taxonomic classification.</title>
        <authorList>
            <person name="Goeker M."/>
        </authorList>
    </citation>
    <scope>NUCLEOTIDE SEQUENCE [LARGE SCALE GENOMIC DNA]</scope>
    <source>
        <strain evidence="7 8">DSM 25350</strain>
    </source>
</reference>
<keyword evidence="5" id="KW-0479">Metal-binding</keyword>
<comment type="similarity">
    <text evidence="1 5">Belongs to the 5-formyltetrahydrofolate cyclo-ligase family.</text>
</comment>
<dbReference type="OrthoDB" id="9801938at2"/>
<evidence type="ECO:0000256" key="5">
    <source>
        <dbReference type="RuleBase" id="RU361279"/>
    </source>
</evidence>
<dbReference type="GO" id="GO:0030272">
    <property type="term" value="F:5-formyltetrahydrofolate cyclo-ligase activity"/>
    <property type="evidence" value="ECO:0007669"/>
    <property type="project" value="UniProtKB-EC"/>
</dbReference>
<dbReference type="AlphaFoldDB" id="A0A316FYJ5"/>
<dbReference type="PANTHER" id="PTHR23407:SF1">
    <property type="entry name" value="5-FORMYLTETRAHYDROFOLATE CYCLO-LIGASE"/>
    <property type="match status" value="1"/>
</dbReference>
<dbReference type="NCBIfam" id="TIGR02727">
    <property type="entry name" value="MTHFS_bact"/>
    <property type="match status" value="1"/>
</dbReference>
<dbReference type="GO" id="GO:0005524">
    <property type="term" value="F:ATP binding"/>
    <property type="evidence" value="ECO:0007669"/>
    <property type="project" value="UniProtKB-KW"/>
</dbReference>
<evidence type="ECO:0000256" key="1">
    <source>
        <dbReference type="ARBA" id="ARBA00010638"/>
    </source>
</evidence>
<dbReference type="PANTHER" id="PTHR23407">
    <property type="entry name" value="ATPASE INHIBITOR/5-FORMYLTETRAHYDROFOLATE CYCLO-LIGASE"/>
    <property type="match status" value="1"/>
</dbReference>
<dbReference type="GO" id="GO:0009396">
    <property type="term" value="P:folic acid-containing compound biosynthetic process"/>
    <property type="evidence" value="ECO:0007669"/>
    <property type="project" value="TreeGrafter"/>
</dbReference>
<gene>
    <name evidence="7" type="ORF">C8D97_102119</name>
</gene>
<feature type="binding site" evidence="4">
    <location>
        <position position="60"/>
    </location>
    <ligand>
        <name>substrate</name>
    </ligand>
</feature>
<dbReference type="InterPro" id="IPR024185">
    <property type="entry name" value="FTHF_cligase-like_sf"/>
</dbReference>
<keyword evidence="8" id="KW-1185">Reference proteome</keyword>
<evidence type="ECO:0000256" key="3">
    <source>
        <dbReference type="ARBA" id="ARBA00022840"/>
    </source>
</evidence>
<feature type="binding site" evidence="4">
    <location>
        <begin position="145"/>
        <end position="153"/>
    </location>
    <ligand>
        <name>ATP</name>
        <dbReference type="ChEBI" id="CHEBI:30616"/>
    </ligand>
</feature>
<keyword evidence="7" id="KW-0436">Ligase</keyword>
<feature type="binding site" evidence="4">
    <location>
        <position position="65"/>
    </location>
    <ligand>
        <name>substrate</name>
    </ligand>
</feature>
<evidence type="ECO:0000256" key="4">
    <source>
        <dbReference type="PIRSR" id="PIRSR006806-1"/>
    </source>
</evidence>
<organism evidence="7 8">
    <name type="scientific">Pleionea mediterranea</name>
    <dbReference type="NCBI Taxonomy" id="523701"/>
    <lineage>
        <taxon>Bacteria</taxon>
        <taxon>Pseudomonadati</taxon>
        <taxon>Pseudomonadota</taxon>
        <taxon>Gammaproteobacteria</taxon>
        <taxon>Oceanospirillales</taxon>
        <taxon>Pleioneaceae</taxon>
        <taxon>Pleionea</taxon>
    </lineage>
</organism>
<name>A0A316FYJ5_9GAMM</name>
<dbReference type="PIRSF" id="PIRSF006806">
    <property type="entry name" value="FTHF_cligase"/>
    <property type="match status" value="1"/>
</dbReference>
<evidence type="ECO:0000256" key="2">
    <source>
        <dbReference type="ARBA" id="ARBA00022741"/>
    </source>
</evidence>
<dbReference type="RefSeq" id="WP_109761799.1">
    <property type="nucleotide sequence ID" value="NZ_QGGU01000002.1"/>
</dbReference>
<sequence length="208" mass="24094">MTTIDSLTLQANKKSQLRNKMRQARHQLTQQVQTDRANQLCDNLKQWSVFQSADRLAMYLAQDGELSLDPLIKHCWHLQKQTFLPVLRPLPPNRLWFAPYHRSTKLQPNRYNIPEPNNTPQLNCRASQLNLVLFPLVAFDNKGGRLGMGGGFYDRTFEHLIHKNKRPLFVGIAHPEQQVSELPTEQWDIPLDAVVTSEKIFEFNTPAR</sequence>
<protein>
    <recommendedName>
        <fullName evidence="5">5-formyltetrahydrofolate cyclo-ligase</fullName>
        <ecNumber evidence="5">6.3.3.2</ecNumber>
    </recommendedName>
</protein>
<dbReference type="GO" id="GO:0035999">
    <property type="term" value="P:tetrahydrofolate interconversion"/>
    <property type="evidence" value="ECO:0007669"/>
    <property type="project" value="TreeGrafter"/>
</dbReference>
<dbReference type="EC" id="6.3.3.2" evidence="5"/>
<proteinExistence type="inferred from homology"/>
<dbReference type="Pfam" id="PF01812">
    <property type="entry name" value="5-FTHF_cyc-lig"/>
    <property type="match status" value="1"/>
</dbReference>
<dbReference type="Gene3D" id="3.40.50.10420">
    <property type="entry name" value="NagB/RpiA/CoA transferase-like"/>
    <property type="match status" value="1"/>
</dbReference>
<keyword evidence="2 4" id="KW-0547">Nucleotide-binding</keyword>